<name>A0A7X4YFU7_9BACT</name>
<sequence length="131" mass="13524">MRLGRKVALGLGVVAGLVCSHLAWAHPGRTNSSGCHNVRATGGYHCHGGGGGGGGGGGWRELEETPTRVKVIAIPRARVWINGAFVGMSPTPAVRIDGTKVQVLLEHAALGRHETTATIDSGGTTALTVRW</sequence>
<dbReference type="RefSeq" id="WP_161663184.1">
    <property type="nucleotide sequence ID" value="NZ_JAAAPK010000010.1"/>
</dbReference>
<keyword evidence="3" id="KW-1185">Reference proteome</keyword>
<keyword evidence="1" id="KW-0732">Signal</keyword>
<feature type="signal peptide" evidence="1">
    <location>
        <begin position="1"/>
        <end position="25"/>
    </location>
</feature>
<dbReference type="InterPro" id="IPR047773">
    <property type="entry name" value="YHYH_dom_bact"/>
</dbReference>
<reference evidence="2 3" key="1">
    <citation type="submission" date="2020-01" db="EMBL/GenBank/DDBJ databases">
        <title>The draft genome sequence of Corallococcus exiguus DSM 14696.</title>
        <authorList>
            <person name="Zhang X."/>
            <person name="Zhu H."/>
        </authorList>
    </citation>
    <scope>NUCLEOTIDE SEQUENCE [LARGE SCALE GENOMIC DNA]</scope>
    <source>
        <strain evidence="2 3">DSM 14696</strain>
    </source>
</reference>
<dbReference type="AlphaFoldDB" id="A0A7X4YFU7"/>
<organism evidence="2 3">
    <name type="scientific">Corallococcus exiguus</name>
    <dbReference type="NCBI Taxonomy" id="83462"/>
    <lineage>
        <taxon>Bacteria</taxon>
        <taxon>Pseudomonadati</taxon>
        <taxon>Myxococcota</taxon>
        <taxon>Myxococcia</taxon>
        <taxon>Myxococcales</taxon>
        <taxon>Cystobacterineae</taxon>
        <taxon>Myxococcaceae</taxon>
        <taxon>Corallococcus</taxon>
    </lineage>
</organism>
<proteinExistence type="predicted"/>
<feature type="chain" id="PRO_5031380445" evidence="1">
    <location>
        <begin position="26"/>
        <end position="131"/>
    </location>
</feature>
<dbReference type="EMBL" id="JAAAPK010000010">
    <property type="protein sequence ID" value="NBC44470.1"/>
    <property type="molecule type" value="Genomic_DNA"/>
</dbReference>
<dbReference type="Proteomes" id="UP000537825">
    <property type="component" value="Unassembled WGS sequence"/>
</dbReference>
<comment type="caution">
    <text evidence="2">The sequence shown here is derived from an EMBL/GenBank/DDBJ whole genome shotgun (WGS) entry which is preliminary data.</text>
</comment>
<accession>A0A7X4YFU7</accession>
<dbReference type="NCBIfam" id="NF033223">
    <property type="entry name" value="YHYH_alt"/>
    <property type="match status" value="1"/>
</dbReference>
<gene>
    <name evidence="2" type="ORF">GTZ93_32175</name>
</gene>
<evidence type="ECO:0000313" key="3">
    <source>
        <dbReference type="Proteomes" id="UP000537825"/>
    </source>
</evidence>
<protein>
    <submittedName>
        <fullName evidence="2">YHYH domain-containing protein</fullName>
    </submittedName>
</protein>
<evidence type="ECO:0000313" key="2">
    <source>
        <dbReference type="EMBL" id="NBC44470.1"/>
    </source>
</evidence>
<evidence type="ECO:0000256" key="1">
    <source>
        <dbReference type="SAM" id="SignalP"/>
    </source>
</evidence>